<reference evidence="2" key="1">
    <citation type="journal article" date="2023" name="DNA Res.">
        <title>Chromosome-level genome assembly of Phrynocephalus forsythii using third-generation DNA sequencing and Hi-C analysis.</title>
        <authorList>
            <person name="Qi Y."/>
            <person name="Zhao W."/>
            <person name="Zhao Y."/>
            <person name="Niu C."/>
            <person name="Cao S."/>
            <person name="Zhang Y."/>
        </authorList>
    </citation>
    <scope>NUCLEOTIDE SEQUENCE</scope>
    <source>
        <tissue evidence="2">Muscle</tissue>
    </source>
</reference>
<feature type="compositionally biased region" description="Acidic residues" evidence="1">
    <location>
        <begin position="58"/>
        <end position="72"/>
    </location>
</feature>
<feature type="region of interest" description="Disordered" evidence="1">
    <location>
        <begin position="54"/>
        <end position="75"/>
    </location>
</feature>
<protein>
    <recommendedName>
        <fullName evidence="4">DDE Tnp4 domain-containing protein</fullName>
    </recommendedName>
</protein>
<name>A0A9Q0XSS3_9SAUR</name>
<gene>
    <name evidence="2" type="ORF">JRQ81_016398</name>
</gene>
<proteinExistence type="predicted"/>
<comment type="caution">
    <text evidence="2">The sequence shown here is derived from an EMBL/GenBank/DDBJ whole genome shotgun (WGS) entry which is preliminary data.</text>
</comment>
<accession>A0A9Q0XSS3</accession>
<evidence type="ECO:0000256" key="1">
    <source>
        <dbReference type="SAM" id="MobiDB-lite"/>
    </source>
</evidence>
<sequence>MVERAFDHLIARFRCLSVRIDAQIQSINSIIAAAVILHNICDRNKHIVPERESKSLDECEVDPEDHLTDDDIGSNTELHQGEAVRNAIANYIFDHDTV</sequence>
<evidence type="ECO:0000313" key="2">
    <source>
        <dbReference type="EMBL" id="KAJ7326639.1"/>
    </source>
</evidence>
<dbReference type="AlphaFoldDB" id="A0A9Q0XSS3"/>
<dbReference type="Proteomes" id="UP001142489">
    <property type="component" value="Unassembled WGS sequence"/>
</dbReference>
<dbReference type="EMBL" id="JAPFRF010000007">
    <property type="protein sequence ID" value="KAJ7326639.1"/>
    <property type="molecule type" value="Genomic_DNA"/>
</dbReference>
<evidence type="ECO:0008006" key="4">
    <source>
        <dbReference type="Google" id="ProtNLM"/>
    </source>
</evidence>
<keyword evidence="3" id="KW-1185">Reference proteome</keyword>
<organism evidence="2 3">
    <name type="scientific">Phrynocephalus forsythii</name>
    <dbReference type="NCBI Taxonomy" id="171643"/>
    <lineage>
        <taxon>Eukaryota</taxon>
        <taxon>Metazoa</taxon>
        <taxon>Chordata</taxon>
        <taxon>Craniata</taxon>
        <taxon>Vertebrata</taxon>
        <taxon>Euteleostomi</taxon>
        <taxon>Lepidosauria</taxon>
        <taxon>Squamata</taxon>
        <taxon>Bifurcata</taxon>
        <taxon>Unidentata</taxon>
        <taxon>Episquamata</taxon>
        <taxon>Toxicofera</taxon>
        <taxon>Iguania</taxon>
        <taxon>Acrodonta</taxon>
        <taxon>Agamidae</taxon>
        <taxon>Agaminae</taxon>
        <taxon>Phrynocephalus</taxon>
    </lineage>
</organism>
<evidence type="ECO:0000313" key="3">
    <source>
        <dbReference type="Proteomes" id="UP001142489"/>
    </source>
</evidence>